<keyword evidence="5" id="KW-0408">Iron</keyword>
<evidence type="ECO:0000313" key="9">
    <source>
        <dbReference type="Proteomes" id="UP000366051"/>
    </source>
</evidence>
<dbReference type="RefSeq" id="WP_153725373.1">
    <property type="nucleotide sequence ID" value="NZ_CP045875.1"/>
</dbReference>
<accession>A0A5Q2N189</accession>
<dbReference type="SUPFAM" id="SSF102114">
    <property type="entry name" value="Radical SAM enzymes"/>
    <property type="match status" value="1"/>
</dbReference>
<sequence>MIIPIFLPQIGCPSRCIYCNQEDLTGSCGLPEKESINQTIEAYLSSQKDKEKKADRVEIAFYGGTFTALPVTIQEQLLSIAAGWIAKKEVHQIRLSTRPDHLDRTTICRLQAYGVKTVEVGAQTMNPTVLKKIHRGHEPKDTVRAMKLLKQEGLQTSLHIMTALPGDDEASALLSLEECLHLQPDFLRIHPTLVLKNSLLEKEWREGRYQPWSWGRNLRLLTKMALLCARYQKPVHRWGLMPGELCQSSYLAGPYSPSLGEWVKRSLAFLYLSSLLTCALESPQLKKQKTVTLAVPSKDLSLVRGQRKWLLRHGSTISHFSLHSICQADLQKNLPTYLPFHGDWYFDDNGEKIFFLTLEEFIANCRI</sequence>
<dbReference type="InterPro" id="IPR023404">
    <property type="entry name" value="rSAM_horseshoe"/>
</dbReference>
<keyword evidence="9" id="KW-1185">Reference proteome</keyword>
<dbReference type="OrthoDB" id="9815044at2"/>
<keyword evidence="4" id="KW-0479">Metal-binding</keyword>
<evidence type="ECO:0000256" key="6">
    <source>
        <dbReference type="ARBA" id="ARBA00023014"/>
    </source>
</evidence>
<evidence type="ECO:0000259" key="7">
    <source>
        <dbReference type="SMART" id="SM00729"/>
    </source>
</evidence>
<keyword evidence="2" id="KW-0004">4Fe-4S</keyword>
<evidence type="ECO:0000256" key="2">
    <source>
        <dbReference type="ARBA" id="ARBA00022485"/>
    </source>
</evidence>
<dbReference type="InterPro" id="IPR007197">
    <property type="entry name" value="rSAM"/>
</dbReference>
<protein>
    <submittedName>
        <fullName evidence="8">Radical SAM protein</fullName>
    </submittedName>
</protein>
<proteinExistence type="predicted"/>
<dbReference type="KEGG" id="hcv:FTV88_2023"/>
<feature type="domain" description="Elp3/MiaA/NifB-like radical SAM core" evidence="7">
    <location>
        <begin position="2"/>
        <end position="223"/>
    </location>
</feature>
<keyword evidence="3" id="KW-0949">S-adenosyl-L-methionine</keyword>
<comment type="cofactor">
    <cofactor evidence="1">
        <name>[4Fe-4S] cluster</name>
        <dbReference type="ChEBI" id="CHEBI:49883"/>
    </cofactor>
</comment>
<gene>
    <name evidence="8" type="ORF">FTV88_2023</name>
</gene>
<dbReference type="GO" id="GO:0002926">
    <property type="term" value="P:tRNA wobble base 5-methoxycarbonylmethyl-2-thiouridinylation"/>
    <property type="evidence" value="ECO:0007669"/>
    <property type="project" value="TreeGrafter"/>
</dbReference>
<evidence type="ECO:0000256" key="3">
    <source>
        <dbReference type="ARBA" id="ARBA00022691"/>
    </source>
</evidence>
<dbReference type="CDD" id="cd01335">
    <property type="entry name" value="Radical_SAM"/>
    <property type="match status" value="1"/>
</dbReference>
<evidence type="ECO:0000256" key="1">
    <source>
        <dbReference type="ARBA" id="ARBA00001966"/>
    </source>
</evidence>
<dbReference type="InterPro" id="IPR058240">
    <property type="entry name" value="rSAM_sf"/>
</dbReference>
<dbReference type="SFLD" id="SFLDS00029">
    <property type="entry name" value="Radical_SAM"/>
    <property type="match status" value="1"/>
</dbReference>
<dbReference type="SFLD" id="SFLDG01082">
    <property type="entry name" value="B12-binding_domain_containing"/>
    <property type="match status" value="1"/>
</dbReference>
<dbReference type="Proteomes" id="UP000366051">
    <property type="component" value="Chromosome"/>
</dbReference>
<dbReference type="SMART" id="SM00729">
    <property type="entry name" value="Elp3"/>
    <property type="match status" value="1"/>
</dbReference>
<evidence type="ECO:0000256" key="5">
    <source>
        <dbReference type="ARBA" id="ARBA00023004"/>
    </source>
</evidence>
<dbReference type="GO" id="GO:0046872">
    <property type="term" value="F:metal ion binding"/>
    <property type="evidence" value="ECO:0007669"/>
    <property type="project" value="UniProtKB-KW"/>
</dbReference>
<dbReference type="PANTHER" id="PTHR11135:SF0">
    <property type="entry name" value="ELONGATOR COMPLEX PROTEIN 3"/>
    <property type="match status" value="1"/>
</dbReference>
<evidence type="ECO:0000313" key="8">
    <source>
        <dbReference type="EMBL" id="QGG48121.1"/>
    </source>
</evidence>
<name>A0A5Q2N189_9FIRM</name>
<keyword evidence="6" id="KW-0411">Iron-sulfur</keyword>
<dbReference type="AlphaFoldDB" id="A0A5Q2N189"/>
<dbReference type="EMBL" id="CP045875">
    <property type="protein sequence ID" value="QGG48121.1"/>
    <property type="molecule type" value="Genomic_DNA"/>
</dbReference>
<dbReference type="GO" id="GO:0051539">
    <property type="term" value="F:4 iron, 4 sulfur cluster binding"/>
    <property type="evidence" value="ECO:0007669"/>
    <property type="project" value="UniProtKB-KW"/>
</dbReference>
<reference evidence="9" key="1">
    <citation type="submission" date="2019-11" db="EMBL/GenBank/DDBJ databases">
        <title>Genome sequence of Heliorestis convoluta strain HH, an alkaliphilic and minimalistic phototrophic bacterium from a soda lake in Egypt.</title>
        <authorList>
            <person name="Dewey E.D."/>
            <person name="Stokes L.M."/>
            <person name="Burchell B.M."/>
            <person name="Shaffer K.N."/>
            <person name="Huntington A.M."/>
            <person name="Baker J.M."/>
            <person name="Nadendla S."/>
            <person name="Giglio M.G."/>
            <person name="Touchman J.W."/>
            <person name="Blankenship R.E."/>
            <person name="Madigan M.T."/>
            <person name="Sattley W.M."/>
        </authorList>
    </citation>
    <scope>NUCLEOTIDE SEQUENCE [LARGE SCALE GENOMIC DNA]</scope>
    <source>
        <strain evidence="9">HH</strain>
    </source>
</reference>
<dbReference type="Pfam" id="PF04055">
    <property type="entry name" value="Radical_SAM"/>
    <property type="match status" value="1"/>
</dbReference>
<dbReference type="Pfam" id="PF16199">
    <property type="entry name" value="Radical_SAM_C"/>
    <property type="match status" value="1"/>
</dbReference>
<organism evidence="8 9">
    <name type="scientific">Heliorestis convoluta</name>
    <dbReference type="NCBI Taxonomy" id="356322"/>
    <lineage>
        <taxon>Bacteria</taxon>
        <taxon>Bacillati</taxon>
        <taxon>Bacillota</taxon>
        <taxon>Clostridia</taxon>
        <taxon>Eubacteriales</taxon>
        <taxon>Heliobacteriaceae</taxon>
        <taxon>Heliorestis</taxon>
    </lineage>
</organism>
<dbReference type="Gene3D" id="3.80.30.20">
    <property type="entry name" value="tm_1862 like domain"/>
    <property type="match status" value="1"/>
</dbReference>
<dbReference type="GO" id="GO:0005737">
    <property type="term" value="C:cytoplasm"/>
    <property type="evidence" value="ECO:0007669"/>
    <property type="project" value="TreeGrafter"/>
</dbReference>
<evidence type="ECO:0000256" key="4">
    <source>
        <dbReference type="ARBA" id="ARBA00022723"/>
    </source>
</evidence>
<dbReference type="SFLD" id="SFLDG01086">
    <property type="entry name" value="elongater_protein-like"/>
    <property type="match status" value="1"/>
</dbReference>
<dbReference type="InterPro" id="IPR039661">
    <property type="entry name" value="ELP3"/>
</dbReference>
<dbReference type="InterPro" id="IPR006638">
    <property type="entry name" value="Elp3/MiaA/NifB-like_rSAM"/>
</dbReference>
<dbReference type="PANTHER" id="PTHR11135">
    <property type="entry name" value="HISTONE ACETYLTRANSFERASE-RELATED"/>
    <property type="match status" value="1"/>
</dbReference>
<dbReference type="GO" id="GO:0003824">
    <property type="term" value="F:catalytic activity"/>
    <property type="evidence" value="ECO:0007669"/>
    <property type="project" value="InterPro"/>
</dbReference>
<dbReference type="InterPro" id="IPR032432">
    <property type="entry name" value="Radical_SAM_C"/>
</dbReference>